<keyword evidence="2" id="KW-1133">Transmembrane helix</keyword>
<keyword evidence="2" id="KW-0812">Transmembrane</keyword>
<evidence type="ECO:0000313" key="3">
    <source>
        <dbReference type="EMBL" id="KAH7062570.1"/>
    </source>
</evidence>
<keyword evidence="2" id="KW-0472">Membrane</keyword>
<evidence type="ECO:0000256" key="1">
    <source>
        <dbReference type="SAM" id="MobiDB-lite"/>
    </source>
</evidence>
<dbReference type="InterPro" id="IPR011990">
    <property type="entry name" value="TPR-like_helical_dom_sf"/>
</dbReference>
<comment type="caution">
    <text evidence="3">The sequence shown here is derived from an EMBL/GenBank/DDBJ whole genome shotgun (WGS) entry which is preliminary data.</text>
</comment>
<dbReference type="SUPFAM" id="SSF48452">
    <property type="entry name" value="TPR-like"/>
    <property type="match status" value="1"/>
</dbReference>
<feature type="compositionally biased region" description="Low complexity" evidence="1">
    <location>
        <begin position="19"/>
        <end position="43"/>
    </location>
</feature>
<dbReference type="Proteomes" id="UP000774617">
    <property type="component" value="Unassembled WGS sequence"/>
</dbReference>
<name>A0ABQ8GRN0_9PEZI</name>
<dbReference type="InterPro" id="IPR040201">
    <property type="entry name" value="Mrg3-like"/>
</dbReference>
<accession>A0ABQ8GRN0</accession>
<protein>
    <recommendedName>
        <fullName evidence="5">Tetratricopeptide-like helical</fullName>
    </recommendedName>
</protein>
<evidence type="ECO:0000313" key="4">
    <source>
        <dbReference type="Proteomes" id="UP000774617"/>
    </source>
</evidence>
<dbReference type="EMBL" id="JAGTJR010000003">
    <property type="protein sequence ID" value="KAH7062570.1"/>
    <property type="molecule type" value="Genomic_DNA"/>
</dbReference>
<feature type="transmembrane region" description="Helical" evidence="2">
    <location>
        <begin position="75"/>
        <end position="96"/>
    </location>
</feature>
<organism evidence="3 4">
    <name type="scientific">Macrophomina phaseolina</name>
    <dbReference type="NCBI Taxonomy" id="35725"/>
    <lineage>
        <taxon>Eukaryota</taxon>
        <taxon>Fungi</taxon>
        <taxon>Dikarya</taxon>
        <taxon>Ascomycota</taxon>
        <taxon>Pezizomycotina</taxon>
        <taxon>Dothideomycetes</taxon>
        <taxon>Dothideomycetes incertae sedis</taxon>
        <taxon>Botryosphaeriales</taxon>
        <taxon>Botryosphaeriaceae</taxon>
        <taxon>Macrophomina</taxon>
    </lineage>
</organism>
<keyword evidence="4" id="KW-1185">Reference proteome</keyword>
<feature type="region of interest" description="Disordered" evidence="1">
    <location>
        <begin position="320"/>
        <end position="350"/>
    </location>
</feature>
<sequence>MLSRAACRPALRSAQRLSTTTQPPAAATNARPFTTGRLATRPRLSPPPSASRISRRNASTVEGAKALFRKHPVSMTVVSAVILFGFGVLLYAPYVYHYYIVGAFHNFPEPVAKKLRRALFYSQERSLDPKLAIKYYREALAAADEEGMDPFSDEVLGIKFQLAALFEQLQNYQRAVDILEIVRRDCLRWVDEFGDKHWNDGKRTRVLGKTIGISVKLGDLYSNPYIKNTEKAEEKLVWAVETVLREKIRREKDGVKEGEGDWITDQEMGASMEALAHHYEEMDQHYLATPLFLQALAVAPPKSCHAATLMNNLAISISQQRPPPGFGAQSPGLPSTNTPPNPSTPEPLHTPLPLTEQARQWATKAVNLASSIAPPDRDEECDYACAVATHNLGEFAEMEGRIAEARRRYTEASSLAKAVGFKDGYQNAEEGIKRLQGKEEK</sequence>
<reference evidence="3 4" key="1">
    <citation type="journal article" date="2021" name="Nat. Commun.">
        <title>Genetic determinants of endophytism in the Arabidopsis root mycobiome.</title>
        <authorList>
            <person name="Mesny F."/>
            <person name="Miyauchi S."/>
            <person name="Thiergart T."/>
            <person name="Pickel B."/>
            <person name="Atanasova L."/>
            <person name="Karlsson M."/>
            <person name="Huettel B."/>
            <person name="Barry K.W."/>
            <person name="Haridas S."/>
            <person name="Chen C."/>
            <person name="Bauer D."/>
            <person name="Andreopoulos W."/>
            <person name="Pangilinan J."/>
            <person name="LaButti K."/>
            <person name="Riley R."/>
            <person name="Lipzen A."/>
            <person name="Clum A."/>
            <person name="Drula E."/>
            <person name="Henrissat B."/>
            <person name="Kohler A."/>
            <person name="Grigoriev I.V."/>
            <person name="Martin F.M."/>
            <person name="Hacquard S."/>
        </authorList>
    </citation>
    <scope>NUCLEOTIDE SEQUENCE [LARGE SCALE GENOMIC DNA]</scope>
    <source>
        <strain evidence="3 4">MPI-SDFR-AT-0080</strain>
    </source>
</reference>
<feature type="compositionally biased region" description="Pro residues" evidence="1">
    <location>
        <begin position="337"/>
        <end position="350"/>
    </location>
</feature>
<proteinExistence type="predicted"/>
<dbReference type="Gene3D" id="1.25.40.10">
    <property type="entry name" value="Tetratricopeptide repeat domain"/>
    <property type="match status" value="1"/>
</dbReference>
<gene>
    <name evidence="3" type="ORF">B0J12DRAFT_781901</name>
</gene>
<dbReference type="PANTHER" id="PTHR28142">
    <property type="entry name" value="MITOCHONDRIAL INNER MEMBRANE I-AAA PROTEASE SUPERCOMPLEX SUBUNIT MGR3-RELATED"/>
    <property type="match status" value="1"/>
</dbReference>
<dbReference type="CDD" id="cd24145">
    <property type="entry name" value="Mgr3-like"/>
    <property type="match status" value="1"/>
</dbReference>
<evidence type="ECO:0000256" key="2">
    <source>
        <dbReference type="SAM" id="Phobius"/>
    </source>
</evidence>
<feature type="region of interest" description="Disordered" evidence="1">
    <location>
        <begin position="1"/>
        <end position="57"/>
    </location>
</feature>
<evidence type="ECO:0008006" key="5">
    <source>
        <dbReference type="Google" id="ProtNLM"/>
    </source>
</evidence>
<dbReference type="PANTHER" id="PTHR28142:SF1">
    <property type="entry name" value="MITOCHONDRIAL INNER MEMBRANE I-AAA PROTEASE SUPERCOMPLEX SUBUNIT MGR3-RELATED"/>
    <property type="match status" value="1"/>
</dbReference>